<dbReference type="AlphaFoldDB" id="A0A1H1IIB4"/>
<gene>
    <name evidence="1" type="ORF">SAMN05443245_5210</name>
</gene>
<organism evidence="1 2">
    <name type="scientific">Paraburkholderia fungorum</name>
    <dbReference type="NCBI Taxonomy" id="134537"/>
    <lineage>
        <taxon>Bacteria</taxon>
        <taxon>Pseudomonadati</taxon>
        <taxon>Pseudomonadota</taxon>
        <taxon>Betaproteobacteria</taxon>
        <taxon>Burkholderiales</taxon>
        <taxon>Burkholderiaceae</taxon>
        <taxon>Paraburkholderia</taxon>
    </lineage>
</organism>
<name>A0A1H1IIB4_9BURK</name>
<evidence type="ECO:0000313" key="2">
    <source>
        <dbReference type="Proteomes" id="UP000183487"/>
    </source>
</evidence>
<protein>
    <submittedName>
        <fullName evidence="1">Uncharacterized protein</fullName>
    </submittedName>
</protein>
<accession>A0A1H1IIB4</accession>
<reference evidence="2" key="1">
    <citation type="submission" date="2016-10" db="EMBL/GenBank/DDBJ databases">
        <authorList>
            <person name="Varghese N."/>
            <person name="Submissions S."/>
        </authorList>
    </citation>
    <scope>NUCLEOTIDE SEQUENCE [LARGE SCALE GENOMIC DNA]</scope>
    <source>
        <strain evidence="2">GAS106B</strain>
    </source>
</reference>
<proteinExistence type="predicted"/>
<dbReference type="RefSeq" id="WP_074769947.1">
    <property type="nucleotide sequence ID" value="NZ_FNKP01000002.1"/>
</dbReference>
<dbReference type="EMBL" id="FNKP01000002">
    <property type="protein sequence ID" value="SDR37319.1"/>
    <property type="molecule type" value="Genomic_DNA"/>
</dbReference>
<evidence type="ECO:0000313" key="1">
    <source>
        <dbReference type="EMBL" id="SDR37319.1"/>
    </source>
</evidence>
<dbReference type="OrthoDB" id="9104267at2"/>
<sequence>MIKHTELHPDSKIIDDLGGPSKLAELLGYDKTSGGVQRIQNWKRRGIPSSVKIARPDLFMTDLIDRIKSIDDAQNNPGGRRAKRNTQK</sequence>
<keyword evidence="2" id="KW-1185">Reference proteome</keyword>
<dbReference type="Proteomes" id="UP000183487">
    <property type="component" value="Unassembled WGS sequence"/>
</dbReference>